<dbReference type="Proteomes" id="UP000183639">
    <property type="component" value="Unassembled WGS sequence"/>
</dbReference>
<dbReference type="OrthoDB" id="334160at2"/>
<dbReference type="AlphaFoldDB" id="A0A1I3CFY9"/>
<gene>
    <name evidence="2" type="ORF">SAMN04487861_103117</name>
</gene>
<dbReference type="SUPFAM" id="SSF51206">
    <property type="entry name" value="cAMP-binding domain-like"/>
    <property type="match status" value="1"/>
</dbReference>
<dbReference type="InterPro" id="IPR018490">
    <property type="entry name" value="cNMP-bd_dom_sf"/>
</dbReference>
<reference evidence="2 3" key="1">
    <citation type="submission" date="2016-10" db="EMBL/GenBank/DDBJ databases">
        <authorList>
            <person name="de Groot N.N."/>
        </authorList>
    </citation>
    <scope>NUCLEOTIDE SEQUENCE [LARGE SCALE GENOMIC DNA]</scope>
    <source>
        <strain evidence="2 3">Z108</strain>
    </source>
</reference>
<evidence type="ECO:0000313" key="3">
    <source>
        <dbReference type="Proteomes" id="UP000183639"/>
    </source>
</evidence>
<evidence type="ECO:0000259" key="1">
    <source>
        <dbReference type="PROSITE" id="PS50042"/>
    </source>
</evidence>
<dbReference type="InterPro" id="IPR014710">
    <property type="entry name" value="RmlC-like_jellyroll"/>
</dbReference>
<organism evidence="2 3">
    <name type="scientific">Selenomonas ruminantium</name>
    <dbReference type="NCBI Taxonomy" id="971"/>
    <lineage>
        <taxon>Bacteria</taxon>
        <taxon>Bacillati</taxon>
        <taxon>Bacillota</taxon>
        <taxon>Negativicutes</taxon>
        <taxon>Selenomonadales</taxon>
        <taxon>Selenomonadaceae</taxon>
        <taxon>Selenomonas</taxon>
    </lineage>
</organism>
<dbReference type="InterPro" id="IPR000595">
    <property type="entry name" value="cNMP-bd_dom"/>
</dbReference>
<dbReference type="Gene3D" id="2.60.120.10">
    <property type="entry name" value="Jelly Rolls"/>
    <property type="match status" value="1"/>
</dbReference>
<evidence type="ECO:0000313" key="2">
    <source>
        <dbReference type="EMBL" id="SFH73458.1"/>
    </source>
</evidence>
<dbReference type="EMBL" id="FOQK01000003">
    <property type="protein sequence ID" value="SFH73458.1"/>
    <property type="molecule type" value="Genomic_DNA"/>
</dbReference>
<accession>A0A1I3CFY9</accession>
<name>A0A1I3CFY9_SELRU</name>
<dbReference type="RefSeq" id="WP_075442209.1">
    <property type="nucleotide sequence ID" value="NZ_FOQK01000003.1"/>
</dbReference>
<dbReference type="CDD" id="cd00038">
    <property type="entry name" value="CAP_ED"/>
    <property type="match status" value="1"/>
</dbReference>
<feature type="domain" description="Cyclic nucleotide-binding" evidence="1">
    <location>
        <begin position="1"/>
        <end position="49"/>
    </location>
</feature>
<protein>
    <recommendedName>
        <fullName evidence="1">Cyclic nucleotide-binding domain-containing protein</fullName>
    </recommendedName>
</protein>
<proteinExistence type="predicted"/>
<sequence length="702" mass="79840">MEKIKLSKGQVLHKKGDSVSTLEILLAGALTLTDGDDVEVNLGSGSIVGPAYAPAETYRFDYIAREESTLIVLDYESEDDIVEAVTGTPAIAPVIAAASMEAAVKMLNALSSAADSAAELCKDIKYNYNEYQFMCVQLQQQPENFVFISALAAPEPAGTTAGWEADLCRAFCDRRALLEKEFYPLDTTFCLATVMRAASIERKICGQLEDMLSFINNTKLIAKPFTEAFYAVKSRVDTNARSDSDAAPLIHNALDMILAFSGVDTDIADAFRKDIKTYTEVEDRWAKSDEMRRLRMSIADGFYRVYEAAFFKSMETSLIPAEVRMFFLFGFVDETLAGAANTEYLYRTAVGWENDPEGQILCLYDWLQKIYQGEAVPSKNEFDNDWPESLREDVRTGVLTQQQADELLVDNRAMVSFEIRNMFTSANKATYGRLASFVPVFNAQDVVRPLEKSIASPTLVRAAFDKVLAVDFGCFYRPTLTSFSEFKIPHFVYNAEVRPYVILMPNFGSRGLMWQEIEGMRRVTPAHMMLSIFHSEDLDATIVHMCALFRWEMCRRIQGVRYADISEPSLTSEYMNYLQFYRKNGYLSSDIKERIKLTLQKARNDYKTVFVADYEKYIQSEAYGMPKLNKIAREILFKYCTFSQRFRAERGHSPQYQPLMDRWNVAHNTRTHNLDLILRKIQRMNPDAVPAELLGEIKFVNL</sequence>
<dbReference type="PROSITE" id="PS50042">
    <property type="entry name" value="CNMP_BINDING_3"/>
    <property type="match status" value="1"/>
</dbReference>